<organism evidence="2 3">
    <name type="scientific">Shewanella benthica KT99</name>
    <dbReference type="NCBI Taxonomy" id="314608"/>
    <lineage>
        <taxon>Bacteria</taxon>
        <taxon>Pseudomonadati</taxon>
        <taxon>Pseudomonadota</taxon>
        <taxon>Gammaproteobacteria</taxon>
        <taxon>Alteromonadales</taxon>
        <taxon>Shewanellaceae</taxon>
        <taxon>Shewanella</taxon>
    </lineage>
</organism>
<dbReference type="InterPro" id="IPR032811">
    <property type="entry name" value="Put_conjugal_transfer"/>
</dbReference>
<dbReference type="RefSeq" id="WP_005500677.1">
    <property type="nucleotide sequence ID" value="NZ_ABIC01000026.1"/>
</dbReference>
<sequence>MKMLKLALSCALILSPSMVIAGQQYYEARSDAMGGAGVASSNREGAAFINPALLALHAPKHDNISMLIPMVGIEGADKDQMLDKFDALQDSFDALGVAVHTGDIAGMVRYRDELVIDLESLKDTDGYVSVGIGFSVVLPTQRVPMAFFYKGYIDAIGLAAIEQSDIDTLNSADSSNPPMITDLDSQGVVIAGAVSDLGVALSLPLSIVNMPITVGITAKVQRIDTYHYVASANNFDASDFDDDRYQTDETAFNLDVGVAIMPTEGLIFGVSGRNLIARELETIQAKGRQFTYRVEPLYTAGISYDWGGVMLTSDIDLNARKRFAEFAETQYWRVGGELLATDWLALRVGYRHDLKDNTVNIYSLGTGFSLGRVFNLDLSGMVGSDDAIGGVLQTSYHF</sequence>
<proteinExistence type="predicted"/>
<dbReference type="Gene3D" id="2.40.160.60">
    <property type="entry name" value="Outer membrane protein transport protein (OMPP1/FadL/TodX)"/>
    <property type="match status" value="1"/>
</dbReference>
<evidence type="ECO:0000313" key="2">
    <source>
        <dbReference type="EMBL" id="EDQ00098.1"/>
    </source>
</evidence>
<accession>A9DE55</accession>
<evidence type="ECO:0000256" key="1">
    <source>
        <dbReference type="SAM" id="SignalP"/>
    </source>
</evidence>
<dbReference type="Proteomes" id="UP000005839">
    <property type="component" value="Unassembled WGS sequence"/>
</dbReference>
<evidence type="ECO:0000313" key="3">
    <source>
        <dbReference type="Proteomes" id="UP000005839"/>
    </source>
</evidence>
<dbReference type="SUPFAM" id="SSF56935">
    <property type="entry name" value="Porins"/>
    <property type="match status" value="1"/>
</dbReference>
<name>A9DE55_9GAMM</name>
<feature type="signal peptide" evidence="1">
    <location>
        <begin position="1"/>
        <end position="21"/>
    </location>
</feature>
<protein>
    <submittedName>
        <fullName evidence="2">Putative outer membrane or exported</fullName>
    </submittedName>
</protein>
<dbReference type="Pfam" id="PF13729">
    <property type="entry name" value="TraF_2"/>
    <property type="match status" value="1"/>
</dbReference>
<dbReference type="STRING" id="314608.KT99_19344"/>
<comment type="caution">
    <text evidence="2">The sequence shown here is derived from an EMBL/GenBank/DDBJ whole genome shotgun (WGS) entry which is preliminary data.</text>
</comment>
<keyword evidence="1" id="KW-0732">Signal</keyword>
<dbReference type="EMBL" id="ABIC01000026">
    <property type="protein sequence ID" value="EDQ00098.1"/>
    <property type="molecule type" value="Genomic_DNA"/>
</dbReference>
<keyword evidence="3" id="KW-1185">Reference proteome</keyword>
<reference evidence="2 3" key="1">
    <citation type="submission" date="2007-10" db="EMBL/GenBank/DDBJ databases">
        <authorList>
            <person name="Yayanos A."/>
            <person name="Ferriera S."/>
            <person name="Johnson J."/>
            <person name="Kravitz S."/>
            <person name="Halpern A."/>
            <person name="Remington K."/>
            <person name="Beeson K."/>
            <person name="Tran B."/>
            <person name="Rogers Y.-H."/>
            <person name="Friedman R."/>
            <person name="Venter J.C."/>
        </authorList>
    </citation>
    <scope>NUCLEOTIDE SEQUENCE [LARGE SCALE GENOMIC DNA]</scope>
    <source>
        <strain evidence="2 3">KT99</strain>
    </source>
</reference>
<feature type="chain" id="PRO_5002734511" evidence="1">
    <location>
        <begin position="22"/>
        <end position="398"/>
    </location>
</feature>
<dbReference type="AlphaFoldDB" id="A9DE55"/>
<gene>
    <name evidence="2" type="ORF">KT99_19344</name>
</gene>